<keyword evidence="3" id="KW-1185">Reference proteome</keyword>
<gene>
    <name evidence="2" type="ORF">PQU92_15630</name>
</gene>
<evidence type="ECO:0000313" key="3">
    <source>
        <dbReference type="Proteomes" id="UP001214854"/>
    </source>
</evidence>
<proteinExistence type="predicted"/>
<keyword evidence="1" id="KW-0472">Membrane</keyword>
<reference evidence="2 3" key="1">
    <citation type="submission" date="2023-01" db="EMBL/GenBank/DDBJ databases">
        <title>Novel species of the genus Asticcacaulis isolated from rivers.</title>
        <authorList>
            <person name="Lu H."/>
        </authorList>
    </citation>
    <scope>NUCLEOTIDE SEQUENCE [LARGE SCALE GENOMIC DNA]</scope>
    <source>
        <strain evidence="2 3">BYS171W</strain>
    </source>
</reference>
<keyword evidence="1" id="KW-1133">Transmembrane helix</keyword>
<name>A0ABT5HXB7_9CAUL</name>
<sequence>MQKIDISKRYQGVFDGILLDHIAKINEYLDTIERLDFRWNSIKDRIIFQYYKDISEIEILSHTFGNFFSDEEENLIDDGFGNLYTKYHLPILVRKKNSTGLYDYYPTVKFYWNEDEWNNINKSISNVYSNKSKLNNLFNKKRLEGLAIQFEEEVKIIDGMTLWRNAFEMTNCWIHGPVTKLLDCSGITIYSKLINYDTESKVSSFTNASMMGGFCAKNLTITRLKFNNCAIDKISLIDAEILELEIDSNVINVKECTLKNSSINKLNIRNTKTKLFPMLHDVGKIGIIHFDEYVIGGDYDKDFSENCLSYEKSPIPVPYFLKNRKYLDNISNHLQKLDDSLHVIRTALPEKPKEFIVNRFHRYELWVKSLNPSIDASHRYASSLYRYSANYGDSIGRPFIYVSILLLLCSIIYMFIYTSHLGWKFQFFRFDAIAYFGDALSFSLNRMFPLIKWGADASNKESFSNTIEGLNGFGGLLAHAISIFQTVGTAILFFLSGLAAKRKFKIDKS</sequence>
<dbReference type="RefSeq" id="WP_272749185.1">
    <property type="nucleotide sequence ID" value="NZ_JAQQKX010000014.1"/>
</dbReference>
<dbReference type="Proteomes" id="UP001214854">
    <property type="component" value="Unassembled WGS sequence"/>
</dbReference>
<dbReference type="EMBL" id="JAQQKX010000014">
    <property type="protein sequence ID" value="MDC7684715.1"/>
    <property type="molecule type" value="Genomic_DNA"/>
</dbReference>
<evidence type="ECO:0008006" key="4">
    <source>
        <dbReference type="Google" id="ProtNLM"/>
    </source>
</evidence>
<feature type="transmembrane region" description="Helical" evidence="1">
    <location>
        <begin position="399"/>
        <end position="417"/>
    </location>
</feature>
<accession>A0ABT5HXB7</accession>
<evidence type="ECO:0000256" key="1">
    <source>
        <dbReference type="SAM" id="Phobius"/>
    </source>
</evidence>
<organism evidence="2 3">
    <name type="scientific">Asticcacaulis aquaticus</name>
    <dbReference type="NCBI Taxonomy" id="2984212"/>
    <lineage>
        <taxon>Bacteria</taxon>
        <taxon>Pseudomonadati</taxon>
        <taxon>Pseudomonadota</taxon>
        <taxon>Alphaproteobacteria</taxon>
        <taxon>Caulobacterales</taxon>
        <taxon>Caulobacteraceae</taxon>
        <taxon>Asticcacaulis</taxon>
    </lineage>
</organism>
<feature type="transmembrane region" description="Helical" evidence="1">
    <location>
        <begin position="476"/>
        <end position="500"/>
    </location>
</feature>
<keyword evidence="1" id="KW-0812">Transmembrane</keyword>
<comment type="caution">
    <text evidence="2">The sequence shown here is derived from an EMBL/GenBank/DDBJ whole genome shotgun (WGS) entry which is preliminary data.</text>
</comment>
<evidence type="ECO:0000313" key="2">
    <source>
        <dbReference type="EMBL" id="MDC7684715.1"/>
    </source>
</evidence>
<protein>
    <recommendedName>
        <fullName evidence="4">Pentapeptide repeat-containing protein</fullName>
    </recommendedName>
</protein>